<dbReference type="InterPro" id="IPR009100">
    <property type="entry name" value="AcylCoA_DH/oxidase_NM_dom_sf"/>
</dbReference>
<dbReference type="GO" id="GO:0050660">
    <property type="term" value="F:flavin adenine dinucleotide binding"/>
    <property type="evidence" value="ECO:0007669"/>
    <property type="project" value="InterPro"/>
</dbReference>
<name>A0A917DFA7_9SPHN</name>
<evidence type="ECO:0000256" key="1">
    <source>
        <dbReference type="ARBA" id="ARBA00001974"/>
    </source>
</evidence>
<evidence type="ECO:0000259" key="7">
    <source>
        <dbReference type="Pfam" id="PF00441"/>
    </source>
</evidence>
<dbReference type="Pfam" id="PF00441">
    <property type="entry name" value="Acyl-CoA_dh_1"/>
    <property type="match status" value="1"/>
</dbReference>
<dbReference type="SUPFAM" id="SSF47203">
    <property type="entry name" value="Acyl-CoA dehydrogenase C-terminal domain-like"/>
    <property type="match status" value="1"/>
</dbReference>
<dbReference type="InterPro" id="IPR037069">
    <property type="entry name" value="AcylCoA_DH/ox_N_sf"/>
</dbReference>
<dbReference type="OrthoDB" id="7328575at2"/>
<feature type="domain" description="Acyl-CoA oxidase/dehydrogenase middle" evidence="8">
    <location>
        <begin position="127"/>
        <end position="204"/>
    </location>
</feature>
<keyword evidence="3 6" id="KW-0285">Flavoprotein</keyword>
<accession>A0A917DFA7</accession>
<dbReference type="Proteomes" id="UP000598997">
    <property type="component" value="Unassembled WGS sequence"/>
</dbReference>
<evidence type="ECO:0000259" key="9">
    <source>
        <dbReference type="Pfam" id="PF02771"/>
    </source>
</evidence>
<organism evidence="10 11">
    <name type="scientific">Croceicoccus pelagius</name>
    <dbReference type="NCBI Taxonomy" id="1703341"/>
    <lineage>
        <taxon>Bacteria</taxon>
        <taxon>Pseudomonadati</taxon>
        <taxon>Pseudomonadota</taxon>
        <taxon>Alphaproteobacteria</taxon>
        <taxon>Sphingomonadales</taxon>
        <taxon>Erythrobacteraceae</taxon>
        <taxon>Croceicoccus</taxon>
    </lineage>
</organism>
<evidence type="ECO:0000259" key="8">
    <source>
        <dbReference type="Pfam" id="PF02770"/>
    </source>
</evidence>
<dbReference type="RefSeq" id="WP_066765323.1">
    <property type="nucleotide sequence ID" value="NZ_BMIO01000001.1"/>
</dbReference>
<dbReference type="Gene3D" id="1.10.540.10">
    <property type="entry name" value="Acyl-CoA dehydrogenase/oxidase, N-terminal domain"/>
    <property type="match status" value="1"/>
</dbReference>
<dbReference type="InterPro" id="IPR013786">
    <property type="entry name" value="AcylCoA_DH/ox_N"/>
</dbReference>
<feature type="domain" description="Acyl-CoA dehydrogenase/oxidase N-terminal" evidence="9">
    <location>
        <begin position="6"/>
        <end position="118"/>
    </location>
</feature>
<dbReference type="InterPro" id="IPR036250">
    <property type="entry name" value="AcylCo_DH-like_C"/>
</dbReference>
<dbReference type="AlphaFoldDB" id="A0A917DFA7"/>
<dbReference type="InterPro" id="IPR006091">
    <property type="entry name" value="Acyl-CoA_Oxase/DH_mid-dom"/>
</dbReference>
<proteinExistence type="inferred from homology"/>
<evidence type="ECO:0000256" key="4">
    <source>
        <dbReference type="ARBA" id="ARBA00022827"/>
    </source>
</evidence>
<gene>
    <name evidence="10" type="ORF">GCM10010989_04560</name>
</gene>
<protein>
    <submittedName>
        <fullName evidence="10">Acyl-CoA dehydrogenase</fullName>
    </submittedName>
</protein>
<dbReference type="SUPFAM" id="SSF56645">
    <property type="entry name" value="Acyl-CoA dehydrogenase NM domain-like"/>
    <property type="match status" value="1"/>
</dbReference>
<reference evidence="10 11" key="1">
    <citation type="journal article" date="2014" name="Int. J. Syst. Evol. Microbiol.">
        <title>Complete genome sequence of Corynebacterium casei LMG S-19264T (=DSM 44701T), isolated from a smear-ripened cheese.</title>
        <authorList>
            <consortium name="US DOE Joint Genome Institute (JGI-PGF)"/>
            <person name="Walter F."/>
            <person name="Albersmeier A."/>
            <person name="Kalinowski J."/>
            <person name="Ruckert C."/>
        </authorList>
    </citation>
    <scope>NUCLEOTIDE SEQUENCE [LARGE SCALE GENOMIC DNA]</scope>
    <source>
        <strain evidence="10 11">CGMCC 1.15358</strain>
    </source>
</reference>
<sequence>MNFDLNEDEEMLKAVVERFVADRYDVERRRGYLTETAGFSAENWSLLAELGVMSVPFSEEAGGLGLDATATAVIFEALGRGIVVEPVLESCVLPGLYLAAGAEEAVQEEWLPALLSGEKRMAIASIESGSRDGSLWIETTAKQDGEDFVLDGEKIYAIAGAQADAYLVSARESGDATDNDGWAWFLVPADADGLTITQWRFSDGTWTASLTLSAVTVPASARLASNPDGFERADALANLARSAEALGIMECMFAETLDYLRTREQFGAPLGKFQVLQHRMAEQYAILEQSRALVELAIVSDGEDGFIRNVDGARAFISDASLELGHEMIQFHGGMGVTDELSIGQGHKRLLVLSRWPEPPLSTLDRYALAS</sequence>
<keyword evidence="5 6" id="KW-0560">Oxidoreductase</keyword>
<evidence type="ECO:0000256" key="2">
    <source>
        <dbReference type="ARBA" id="ARBA00009347"/>
    </source>
</evidence>
<feature type="domain" description="Acyl-CoA dehydrogenase/oxidase C-terminal" evidence="7">
    <location>
        <begin position="240"/>
        <end position="353"/>
    </location>
</feature>
<dbReference type="Gene3D" id="2.40.110.10">
    <property type="entry name" value="Butyryl-CoA Dehydrogenase, subunit A, domain 2"/>
    <property type="match status" value="1"/>
</dbReference>
<comment type="caution">
    <text evidence="10">The sequence shown here is derived from an EMBL/GenBank/DDBJ whole genome shotgun (WGS) entry which is preliminary data.</text>
</comment>
<evidence type="ECO:0000313" key="11">
    <source>
        <dbReference type="Proteomes" id="UP000598997"/>
    </source>
</evidence>
<dbReference type="Gene3D" id="1.20.140.10">
    <property type="entry name" value="Butyryl-CoA Dehydrogenase, subunit A, domain 3"/>
    <property type="match status" value="1"/>
</dbReference>
<keyword evidence="11" id="KW-1185">Reference proteome</keyword>
<dbReference type="Pfam" id="PF02770">
    <property type="entry name" value="Acyl-CoA_dh_M"/>
    <property type="match status" value="1"/>
</dbReference>
<comment type="cofactor">
    <cofactor evidence="1 6">
        <name>FAD</name>
        <dbReference type="ChEBI" id="CHEBI:57692"/>
    </cofactor>
</comment>
<dbReference type="InterPro" id="IPR046373">
    <property type="entry name" value="Acyl-CoA_Oxase/DH_mid-dom_sf"/>
</dbReference>
<evidence type="ECO:0000256" key="5">
    <source>
        <dbReference type="ARBA" id="ARBA00023002"/>
    </source>
</evidence>
<dbReference type="Pfam" id="PF02771">
    <property type="entry name" value="Acyl-CoA_dh_N"/>
    <property type="match status" value="1"/>
</dbReference>
<evidence type="ECO:0000256" key="3">
    <source>
        <dbReference type="ARBA" id="ARBA00022630"/>
    </source>
</evidence>
<evidence type="ECO:0000313" key="10">
    <source>
        <dbReference type="EMBL" id="GGD33538.1"/>
    </source>
</evidence>
<dbReference type="GO" id="GO:0003995">
    <property type="term" value="F:acyl-CoA dehydrogenase activity"/>
    <property type="evidence" value="ECO:0007669"/>
    <property type="project" value="TreeGrafter"/>
</dbReference>
<comment type="similarity">
    <text evidence="2 6">Belongs to the acyl-CoA dehydrogenase family.</text>
</comment>
<dbReference type="PANTHER" id="PTHR43884:SF20">
    <property type="entry name" value="ACYL-COA DEHYDROGENASE FADE28"/>
    <property type="match status" value="1"/>
</dbReference>
<dbReference type="CDD" id="cd00567">
    <property type="entry name" value="ACAD"/>
    <property type="match status" value="1"/>
</dbReference>
<keyword evidence="4 6" id="KW-0274">FAD</keyword>
<dbReference type="EMBL" id="BMIO01000001">
    <property type="protein sequence ID" value="GGD33538.1"/>
    <property type="molecule type" value="Genomic_DNA"/>
</dbReference>
<dbReference type="InterPro" id="IPR009075">
    <property type="entry name" value="AcylCo_DH/oxidase_C"/>
</dbReference>
<dbReference type="PANTHER" id="PTHR43884">
    <property type="entry name" value="ACYL-COA DEHYDROGENASE"/>
    <property type="match status" value="1"/>
</dbReference>
<evidence type="ECO:0000256" key="6">
    <source>
        <dbReference type="RuleBase" id="RU362125"/>
    </source>
</evidence>